<dbReference type="EMBL" id="WHUW01000037">
    <property type="protein sequence ID" value="KAF8433029.1"/>
    <property type="molecule type" value="Genomic_DNA"/>
</dbReference>
<evidence type="ECO:0000313" key="1">
    <source>
        <dbReference type="EMBL" id="KAF8433029.1"/>
    </source>
</evidence>
<protein>
    <submittedName>
        <fullName evidence="1">Uncharacterized protein</fullName>
    </submittedName>
</protein>
<evidence type="ECO:0000313" key="2">
    <source>
        <dbReference type="Proteomes" id="UP001194468"/>
    </source>
</evidence>
<reference evidence="1" key="2">
    <citation type="journal article" date="2020" name="Nat. Commun.">
        <title>Large-scale genome sequencing of mycorrhizal fungi provides insights into the early evolution of symbiotic traits.</title>
        <authorList>
            <person name="Miyauchi S."/>
            <person name="Kiss E."/>
            <person name="Kuo A."/>
            <person name="Drula E."/>
            <person name="Kohler A."/>
            <person name="Sanchez-Garcia M."/>
            <person name="Morin E."/>
            <person name="Andreopoulos B."/>
            <person name="Barry K.W."/>
            <person name="Bonito G."/>
            <person name="Buee M."/>
            <person name="Carver A."/>
            <person name="Chen C."/>
            <person name="Cichocki N."/>
            <person name="Clum A."/>
            <person name="Culley D."/>
            <person name="Crous P.W."/>
            <person name="Fauchery L."/>
            <person name="Girlanda M."/>
            <person name="Hayes R.D."/>
            <person name="Keri Z."/>
            <person name="LaButti K."/>
            <person name="Lipzen A."/>
            <person name="Lombard V."/>
            <person name="Magnuson J."/>
            <person name="Maillard F."/>
            <person name="Murat C."/>
            <person name="Nolan M."/>
            <person name="Ohm R.A."/>
            <person name="Pangilinan J."/>
            <person name="Pereira M.F."/>
            <person name="Perotto S."/>
            <person name="Peter M."/>
            <person name="Pfister S."/>
            <person name="Riley R."/>
            <person name="Sitrit Y."/>
            <person name="Stielow J.B."/>
            <person name="Szollosi G."/>
            <person name="Zifcakova L."/>
            <person name="Stursova M."/>
            <person name="Spatafora J.W."/>
            <person name="Tedersoo L."/>
            <person name="Vaario L.M."/>
            <person name="Yamada A."/>
            <person name="Yan M."/>
            <person name="Wang P."/>
            <person name="Xu J."/>
            <person name="Bruns T."/>
            <person name="Baldrian P."/>
            <person name="Vilgalys R."/>
            <person name="Dunand C."/>
            <person name="Henrissat B."/>
            <person name="Grigoriev I.V."/>
            <person name="Hibbett D."/>
            <person name="Nagy L.G."/>
            <person name="Martin F.M."/>
        </authorList>
    </citation>
    <scope>NUCLEOTIDE SEQUENCE</scope>
    <source>
        <strain evidence="1">BED1</strain>
    </source>
</reference>
<keyword evidence="2" id="KW-1185">Reference proteome</keyword>
<comment type="caution">
    <text evidence="1">The sequence shown here is derived from an EMBL/GenBank/DDBJ whole genome shotgun (WGS) entry which is preliminary data.</text>
</comment>
<reference evidence="1" key="1">
    <citation type="submission" date="2019-10" db="EMBL/GenBank/DDBJ databases">
        <authorList>
            <consortium name="DOE Joint Genome Institute"/>
            <person name="Kuo A."/>
            <person name="Miyauchi S."/>
            <person name="Kiss E."/>
            <person name="Drula E."/>
            <person name="Kohler A."/>
            <person name="Sanchez-Garcia M."/>
            <person name="Andreopoulos B."/>
            <person name="Barry K.W."/>
            <person name="Bonito G."/>
            <person name="Buee M."/>
            <person name="Carver A."/>
            <person name="Chen C."/>
            <person name="Cichocki N."/>
            <person name="Clum A."/>
            <person name="Culley D."/>
            <person name="Crous P.W."/>
            <person name="Fauchery L."/>
            <person name="Girlanda M."/>
            <person name="Hayes R."/>
            <person name="Keri Z."/>
            <person name="LaButti K."/>
            <person name="Lipzen A."/>
            <person name="Lombard V."/>
            <person name="Magnuson J."/>
            <person name="Maillard F."/>
            <person name="Morin E."/>
            <person name="Murat C."/>
            <person name="Nolan M."/>
            <person name="Ohm R."/>
            <person name="Pangilinan J."/>
            <person name="Pereira M."/>
            <person name="Perotto S."/>
            <person name="Peter M."/>
            <person name="Riley R."/>
            <person name="Sitrit Y."/>
            <person name="Stielow B."/>
            <person name="Szollosi G."/>
            <person name="Zifcakova L."/>
            <person name="Stursova M."/>
            <person name="Spatafora J.W."/>
            <person name="Tedersoo L."/>
            <person name="Vaario L.-M."/>
            <person name="Yamada A."/>
            <person name="Yan M."/>
            <person name="Wang P."/>
            <person name="Xu J."/>
            <person name="Bruns T."/>
            <person name="Baldrian P."/>
            <person name="Vilgalys R."/>
            <person name="Henrissat B."/>
            <person name="Grigoriev I.V."/>
            <person name="Hibbett D."/>
            <person name="Nagy L.G."/>
            <person name="Martin F.M."/>
        </authorList>
    </citation>
    <scope>NUCLEOTIDE SEQUENCE</scope>
    <source>
        <strain evidence="1">BED1</strain>
    </source>
</reference>
<name>A0AAD4BKT3_BOLED</name>
<accession>A0AAD4BKT3</accession>
<proteinExistence type="predicted"/>
<organism evidence="1 2">
    <name type="scientific">Boletus edulis BED1</name>
    <dbReference type="NCBI Taxonomy" id="1328754"/>
    <lineage>
        <taxon>Eukaryota</taxon>
        <taxon>Fungi</taxon>
        <taxon>Dikarya</taxon>
        <taxon>Basidiomycota</taxon>
        <taxon>Agaricomycotina</taxon>
        <taxon>Agaricomycetes</taxon>
        <taxon>Agaricomycetidae</taxon>
        <taxon>Boletales</taxon>
        <taxon>Boletineae</taxon>
        <taxon>Boletaceae</taxon>
        <taxon>Boletoideae</taxon>
        <taxon>Boletus</taxon>
    </lineage>
</organism>
<dbReference type="Proteomes" id="UP001194468">
    <property type="component" value="Unassembled WGS sequence"/>
</dbReference>
<sequence length="87" mass="9090">MSAQRLRGTVVTGSLKTRFLVRERPSAAPIPDPIEPVLTLRANMRGADELSPSVGDSGCHAFNRIGCMSTSPPATTVLPGLLNTSGS</sequence>
<feature type="non-terminal residue" evidence="1">
    <location>
        <position position="87"/>
    </location>
</feature>
<dbReference type="AlphaFoldDB" id="A0AAD4BKT3"/>
<gene>
    <name evidence="1" type="ORF">L210DRAFT_3557407</name>
</gene>